<organism evidence="2 3">
    <name type="scientific">Larkinella rosea</name>
    <dbReference type="NCBI Taxonomy" id="2025312"/>
    <lineage>
        <taxon>Bacteria</taxon>
        <taxon>Pseudomonadati</taxon>
        <taxon>Bacteroidota</taxon>
        <taxon>Cytophagia</taxon>
        <taxon>Cytophagales</taxon>
        <taxon>Spirosomataceae</taxon>
        <taxon>Larkinella</taxon>
    </lineage>
</organism>
<evidence type="ECO:0000259" key="1">
    <source>
        <dbReference type="Pfam" id="PF00656"/>
    </source>
</evidence>
<feature type="domain" description="Peptidase C14 caspase" evidence="1">
    <location>
        <begin position="23"/>
        <end position="85"/>
    </location>
</feature>
<reference evidence="2 3" key="1">
    <citation type="submission" date="2018-11" db="EMBL/GenBank/DDBJ databases">
        <authorList>
            <person name="Zhou Z."/>
            <person name="Wang G."/>
        </authorList>
    </citation>
    <scope>NUCLEOTIDE SEQUENCE [LARGE SCALE GENOMIC DNA]</scope>
    <source>
        <strain evidence="2 3">KCTC52004</strain>
    </source>
</reference>
<evidence type="ECO:0000313" key="2">
    <source>
        <dbReference type="EMBL" id="RRB02902.1"/>
    </source>
</evidence>
<proteinExistence type="predicted"/>
<dbReference type="AlphaFoldDB" id="A0A3P1BPB5"/>
<dbReference type="SUPFAM" id="SSF52129">
    <property type="entry name" value="Caspase-like"/>
    <property type="match status" value="1"/>
</dbReference>
<sequence length="95" mass="10560">PGSRRDLGDRGFKTITNIAGLGNMYLAMATGWNNVAKNGTGRNGVYTDALLRYLKPGETLETVFQRASVMVKQHTQYAQNPQLLTEYATDNKMTF</sequence>
<dbReference type="GO" id="GO:0004197">
    <property type="term" value="F:cysteine-type endopeptidase activity"/>
    <property type="evidence" value="ECO:0007669"/>
    <property type="project" value="InterPro"/>
</dbReference>
<dbReference type="InterPro" id="IPR011600">
    <property type="entry name" value="Pept_C14_caspase"/>
</dbReference>
<protein>
    <recommendedName>
        <fullName evidence="1">Peptidase C14 caspase domain-containing protein</fullName>
    </recommendedName>
</protein>
<dbReference type="GO" id="GO:0006508">
    <property type="term" value="P:proteolysis"/>
    <property type="evidence" value="ECO:0007669"/>
    <property type="project" value="InterPro"/>
</dbReference>
<dbReference type="OrthoDB" id="9812126at2"/>
<dbReference type="Pfam" id="PF00656">
    <property type="entry name" value="Peptidase_C14"/>
    <property type="match status" value="1"/>
</dbReference>
<dbReference type="EMBL" id="RQJO01000009">
    <property type="protein sequence ID" value="RRB02902.1"/>
    <property type="molecule type" value="Genomic_DNA"/>
</dbReference>
<dbReference type="Gene3D" id="3.40.50.1460">
    <property type="match status" value="1"/>
</dbReference>
<dbReference type="Proteomes" id="UP000271925">
    <property type="component" value="Unassembled WGS sequence"/>
</dbReference>
<keyword evidence="3" id="KW-1185">Reference proteome</keyword>
<accession>A0A3P1BPB5</accession>
<dbReference type="InterPro" id="IPR029030">
    <property type="entry name" value="Caspase-like_dom_sf"/>
</dbReference>
<evidence type="ECO:0000313" key="3">
    <source>
        <dbReference type="Proteomes" id="UP000271925"/>
    </source>
</evidence>
<name>A0A3P1BPB5_9BACT</name>
<comment type="caution">
    <text evidence="2">The sequence shown here is derived from an EMBL/GenBank/DDBJ whole genome shotgun (WGS) entry which is preliminary data.</text>
</comment>
<feature type="non-terminal residue" evidence="2">
    <location>
        <position position="1"/>
    </location>
</feature>
<dbReference type="RefSeq" id="WP_148095902.1">
    <property type="nucleotide sequence ID" value="NZ_RQJO01000009.1"/>
</dbReference>
<gene>
    <name evidence="2" type="ORF">EHT25_20920</name>
</gene>